<evidence type="ECO:0000259" key="10">
    <source>
        <dbReference type="Pfam" id="PF01555"/>
    </source>
</evidence>
<dbReference type="EC" id="2.1.1.113" evidence="2"/>
<dbReference type="RefSeq" id="YP_010653422.1">
    <property type="nucleotide sequence ID" value="NC_070797.1"/>
</dbReference>
<dbReference type="KEGG" id="vg:77929256"/>
<dbReference type="InterPro" id="IPR029063">
    <property type="entry name" value="SAM-dependent_MTases_sf"/>
</dbReference>
<dbReference type="PRINTS" id="PR00508">
    <property type="entry name" value="S21N4MTFRASE"/>
</dbReference>
<dbReference type="GO" id="GO:0003677">
    <property type="term" value="F:DNA binding"/>
    <property type="evidence" value="ECO:0007669"/>
    <property type="project" value="UniProtKB-KW"/>
</dbReference>
<dbReference type="GO" id="GO:0032259">
    <property type="term" value="P:methylation"/>
    <property type="evidence" value="ECO:0007669"/>
    <property type="project" value="UniProtKB-KW"/>
</dbReference>
<dbReference type="GO" id="GO:0015667">
    <property type="term" value="F:site-specific DNA-methyltransferase (cytosine-N4-specific) activity"/>
    <property type="evidence" value="ECO:0007669"/>
    <property type="project" value="UniProtKB-EC"/>
</dbReference>
<dbReference type="Pfam" id="PF01555">
    <property type="entry name" value="N6_N4_Mtase"/>
    <property type="match status" value="1"/>
</dbReference>
<dbReference type="GO" id="GO:0009307">
    <property type="term" value="P:DNA restriction-modification system"/>
    <property type="evidence" value="ECO:0007669"/>
    <property type="project" value="UniProtKB-KW"/>
</dbReference>
<evidence type="ECO:0000256" key="9">
    <source>
        <dbReference type="SAM" id="MobiDB-lite"/>
    </source>
</evidence>
<keyword evidence="12" id="KW-1185">Reference proteome</keyword>
<dbReference type="GO" id="GO:0008170">
    <property type="term" value="F:N-methyltransferase activity"/>
    <property type="evidence" value="ECO:0007669"/>
    <property type="project" value="InterPro"/>
</dbReference>
<keyword evidence="4" id="KW-0808">Transferase</keyword>
<evidence type="ECO:0000313" key="12">
    <source>
        <dbReference type="Proteomes" id="UP000290746"/>
    </source>
</evidence>
<keyword evidence="3 11" id="KW-0489">Methyltransferase</keyword>
<evidence type="ECO:0000256" key="2">
    <source>
        <dbReference type="ARBA" id="ARBA00012185"/>
    </source>
</evidence>
<feature type="region of interest" description="Disordered" evidence="9">
    <location>
        <begin position="195"/>
        <end position="251"/>
    </location>
</feature>
<dbReference type="InterPro" id="IPR017985">
    <property type="entry name" value="MeTrfase_CN4_CS"/>
</dbReference>
<keyword evidence="7" id="KW-0238">DNA-binding</keyword>
<dbReference type="Gene3D" id="3.40.50.150">
    <property type="entry name" value="Vaccinia Virus protein VP39"/>
    <property type="match status" value="1"/>
</dbReference>
<comment type="similarity">
    <text evidence="1">Belongs to the N(4)/N(6)-methyltransferase family. N(4) subfamily.</text>
</comment>
<dbReference type="Proteomes" id="UP000290746">
    <property type="component" value="Segment"/>
</dbReference>
<evidence type="ECO:0000256" key="3">
    <source>
        <dbReference type="ARBA" id="ARBA00022603"/>
    </source>
</evidence>
<organism evidence="11 12">
    <name type="scientific">Gordonia phage Vasanti</name>
    <dbReference type="NCBI Taxonomy" id="2502431"/>
    <lineage>
        <taxon>Viruses</taxon>
        <taxon>Duplodnaviria</taxon>
        <taxon>Heunggongvirae</taxon>
        <taxon>Uroviricota</taxon>
        <taxon>Caudoviricetes</taxon>
        <taxon>Attisvirus</taxon>
        <taxon>Attisvirus vasanti</taxon>
    </lineage>
</organism>
<dbReference type="InterPro" id="IPR001091">
    <property type="entry name" value="RM_Methyltransferase"/>
</dbReference>
<evidence type="ECO:0000256" key="7">
    <source>
        <dbReference type="ARBA" id="ARBA00023125"/>
    </source>
</evidence>
<keyword evidence="6" id="KW-0680">Restriction system</keyword>
<sequence>MIPYYQDESATLHLGDALAVSRQLESGSVNCIVTSPPYFGLRDYGEPGQYGLEASPADYVETMRALFAELRRVLADDGTLWLNLGDSYSARSTTNGISNRRDRAELAPAGVWKGDRPAKNLLGIPWRVAFALQDDGWILRNEVIWAKPNGMPESITDRLSKRHEHVFMFAKSTRYWFDLDPIREQYDGDRDIARRARSGSVNKDNSIAQAWGQRAEARPPGTSPQTNGGPTGERHTATHERGRNPGDVWSIPTQPFPGAHFAVMPLALAERCVISGCKPRGTVLDPFSGSGTTGLAASLYGRRYVGIDLSREYLDLSIRTRLAQPTLGFGEAI</sequence>
<feature type="domain" description="DNA methylase N-4/N-6" evidence="10">
    <location>
        <begin position="29"/>
        <end position="317"/>
    </location>
</feature>
<evidence type="ECO:0000256" key="1">
    <source>
        <dbReference type="ARBA" id="ARBA00010203"/>
    </source>
</evidence>
<dbReference type="InterPro" id="IPR002941">
    <property type="entry name" value="DNA_methylase_N4/N6"/>
</dbReference>
<reference evidence="11 12" key="1">
    <citation type="submission" date="2019-01" db="EMBL/GenBank/DDBJ databases">
        <authorList>
            <person name="Braley A."/>
            <person name="Cevasco M.E."/>
            <person name="Cornely K.A."/>
            <person name="Deaver S."/>
            <person name="Easterwood J.C."/>
            <person name="Korey C.A."/>
            <person name="Neely M."/>
            <person name="Reyna N."/>
            <person name="Tobiason D."/>
            <person name="Wilczek M."/>
            <person name="Molloy S.D."/>
            <person name="Garlena R.A."/>
            <person name="Russell D.A."/>
            <person name="Pope W.H."/>
            <person name="Jacobs-Sera D."/>
            <person name="Hatfull G.F."/>
        </authorList>
    </citation>
    <scope>NUCLEOTIDE SEQUENCE [LARGE SCALE GENOMIC DNA]</scope>
</reference>
<comment type="catalytic activity">
    <reaction evidence="8">
        <text>a 2'-deoxycytidine in DNA + S-adenosyl-L-methionine = an N(4)-methyl-2'-deoxycytidine in DNA + S-adenosyl-L-homocysteine + H(+)</text>
        <dbReference type="Rhea" id="RHEA:16857"/>
        <dbReference type="Rhea" id="RHEA-COMP:11369"/>
        <dbReference type="Rhea" id="RHEA-COMP:13674"/>
        <dbReference type="ChEBI" id="CHEBI:15378"/>
        <dbReference type="ChEBI" id="CHEBI:57856"/>
        <dbReference type="ChEBI" id="CHEBI:59789"/>
        <dbReference type="ChEBI" id="CHEBI:85452"/>
        <dbReference type="ChEBI" id="CHEBI:137933"/>
        <dbReference type="EC" id="2.1.1.113"/>
    </reaction>
</comment>
<evidence type="ECO:0000313" key="11">
    <source>
        <dbReference type="EMBL" id="QAY05800.1"/>
    </source>
</evidence>
<evidence type="ECO:0000256" key="5">
    <source>
        <dbReference type="ARBA" id="ARBA00022691"/>
    </source>
</evidence>
<dbReference type="EMBL" id="MK359313">
    <property type="protein sequence ID" value="QAY05800.1"/>
    <property type="molecule type" value="Genomic_DNA"/>
</dbReference>
<gene>
    <name evidence="11" type="primary">62</name>
    <name evidence="11" type="ORF">SEA_VASANTI_62</name>
</gene>
<protein>
    <recommendedName>
        <fullName evidence="2">site-specific DNA-methyltransferase (cytosine-N(4)-specific)</fullName>
        <ecNumber evidence="2">2.1.1.113</ecNumber>
    </recommendedName>
</protein>
<name>A0A411BW12_9CAUD</name>
<evidence type="ECO:0000256" key="4">
    <source>
        <dbReference type="ARBA" id="ARBA00022679"/>
    </source>
</evidence>
<feature type="compositionally biased region" description="Polar residues" evidence="9">
    <location>
        <begin position="199"/>
        <end position="208"/>
    </location>
</feature>
<feature type="compositionally biased region" description="Basic and acidic residues" evidence="9">
    <location>
        <begin position="232"/>
        <end position="244"/>
    </location>
</feature>
<accession>A0A411BW12</accession>
<evidence type="ECO:0000256" key="8">
    <source>
        <dbReference type="ARBA" id="ARBA00049120"/>
    </source>
</evidence>
<keyword evidence="5" id="KW-0949">S-adenosyl-L-methionine</keyword>
<dbReference type="PROSITE" id="PS00093">
    <property type="entry name" value="N4_MTASE"/>
    <property type="match status" value="1"/>
</dbReference>
<evidence type="ECO:0000256" key="6">
    <source>
        <dbReference type="ARBA" id="ARBA00022747"/>
    </source>
</evidence>
<proteinExistence type="inferred from homology"/>
<dbReference type="SUPFAM" id="SSF53335">
    <property type="entry name" value="S-adenosyl-L-methionine-dependent methyltransferases"/>
    <property type="match status" value="1"/>
</dbReference>
<dbReference type="GeneID" id="77929256"/>